<organism evidence="3 4">
    <name type="scientific">Streptomyces dioscori</name>
    <dbReference type="NCBI Taxonomy" id="2109333"/>
    <lineage>
        <taxon>Bacteria</taxon>
        <taxon>Bacillati</taxon>
        <taxon>Actinomycetota</taxon>
        <taxon>Actinomycetes</taxon>
        <taxon>Kitasatosporales</taxon>
        <taxon>Streptomycetaceae</taxon>
        <taxon>Streptomyces</taxon>
        <taxon>Streptomyces aurantiacus group</taxon>
    </lineage>
</organism>
<reference evidence="3 4" key="1">
    <citation type="submission" date="2018-03" db="EMBL/GenBank/DDBJ databases">
        <title>Streptomyces dioscori sp. nov., a novel endophytic actinobacterium isolated from bulbil of Dioscorea bulbifera L.</title>
        <authorList>
            <person name="Zhikuan W."/>
        </authorList>
    </citation>
    <scope>NUCLEOTIDE SEQUENCE [LARGE SCALE GENOMIC DNA]</scope>
    <source>
        <strain evidence="3 4">A217</strain>
    </source>
</reference>
<proteinExistence type="predicted"/>
<gene>
    <name evidence="3" type="ORF">C6Y14_15380</name>
</gene>
<evidence type="ECO:0000313" key="3">
    <source>
        <dbReference type="EMBL" id="PSM42578.1"/>
    </source>
</evidence>
<name>A0A2P8Q8L7_9ACTN</name>
<dbReference type="Pfam" id="PF19956">
    <property type="entry name" value="EAD2"/>
    <property type="match status" value="1"/>
</dbReference>
<dbReference type="EMBL" id="PYBJ01000008">
    <property type="protein sequence ID" value="PSM42578.1"/>
    <property type="molecule type" value="Genomic_DNA"/>
</dbReference>
<dbReference type="AlphaFoldDB" id="A0A2P8Q8L7"/>
<dbReference type="Gene3D" id="3.40.50.10140">
    <property type="entry name" value="Toll/interleukin-1 receptor homology (TIR) domain"/>
    <property type="match status" value="1"/>
</dbReference>
<dbReference type="RefSeq" id="WP_107017216.1">
    <property type="nucleotide sequence ID" value="NZ_KZ679042.1"/>
</dbReference>
<dbReference type="Pfam" id="PF13676">
    <property type="entry name" value="TIR_2"/>
    <property type="match status" value="1"/>
</dbReference>
<dbReference type="InterPro" id="IPR013568">
    <property type="entry name" value="SEFIR_dom"/>
</dbReference>
<dbReference type="OrthoDB" id="3365840at2"/>
<evidence type="ECO:0000256" key="1">
    <source>
        <dbReference type="SAM" id="MobiDB-lite"/>
    </source>
</evidence>
<dbReference type="PROSITE" id="PS51534">
    <property type="entry name" value="SEFIR"/>
    <property type="match status" value="1"/>
</dbReference>
<protein>
    <recommendedName>
        <fullName evidence="2">SEFIR domain-containing protein</fullName>
    </recommendedName>
</protein>
<dbReference type="SUPFAM" id="SSF52200">
    <property type="entry name" value="Toll/Interleukin receptor TIR domain"/>
    <property type="match status" value="1"/>
</dbReference>
<accession>A0A2P8Q8L7</accession>
<feature type="domain" description="SEFIR" evidence="2">
    <location>
        <begin position="17"/>
        <end position="158"/>
    </location>
</feature>
<dbReference type="InterPro" id="IPR035897">
    <property type="entry name" value="Toll_tir_struct_dom_sf"/>
</dbReference>
<dbReference type="GO" id="GO:0007165">
    <property type="term" value="P:signal transduction"/>
    <property type="evidence" value="ECO:0007669"/>
    <property type="project" value="InterPro"/>
</dbReference>
<comment type="caution">
    <text evidence="3">The sequence shown here is derived from an EMBL/GenBank/DDBJ whole genome shotgun (WGS) entry which is preliminary data.</text>
</comment>
<evidence type="ECO:0000259" key="2">
    <source>
        <dbReference type="PROSITE" id="PS51534"/>
    </source>
</evidence>
<dbReference type="InterPro" id="IPR045431">
    <property type="entry name" value="EAD2"/>
</dbReference>
<keyword evidence="4" id="KW-1185">Reference proteome</keyword>
<sequence length="302" mass="33387">MTHISAGADTGMEPAEGPRVFISYAHESDGGTHAEGVRALWILLREHGIDARLDRPAAEQPQDWAAWMQREFEAADYVLTIASPAYKRRAEGTEEPGTGEGVAWEARLIKNYVYVDLATWYKRILRVVLPGGSREDLPAFLGGHTVTHYTVDPIDSTGAEKLLRYLTDQPYETVPPLGLRPDLPPRRDTTTAGEGGRATAGNALTGPTVVVRDTDWVNALMAFGDMSKADFRQALLSDMGRELGLSHAFMAAELPMARDHVREIVRRMNDYRDPPAARRALRAALEFARPDDAALERLARLV</sequence>
<dbReference type="Proteomes" id="UP000240429">
    <property type="component" value="Unassembled WGS sequence"/>
</dbReference>
<dbReference type="InterPro" id="IPR000157">
    <property type="entry name" value="TIR_dom"/>
</dbReference>
<feature type="region of interest" description="Disordered" evidence="1">
    <location>
        <begin position="173"/>
        <end position="203"/>
    </location>
</feature>
<evidence type="ECO:0000313" key="4">
    <source>
        <dbReference type="Proteomes" id="UP000240429"/>
    </source>
</evidence>